<dbReference type="HAMAP" id="MF_00651">
    <property type="entry name" value="Nuclease_YqgF"/>
    <property type="match status" value="1"/>
</dbReference>
<keyword evidence="2 5" id="KW-0690">Ribosome biogenesis</keyword>
<dbReference type="RefSeq" id="WP_075074223.1">
    <property type="nucleotide sequence ID" value="NZ_DF967972.1"/>
</dbReference>
<evidence type="ECO:0000313" key="8">
    <source>
        <dbReference type="Proteomes" id="UP000055060"/>
    </source>
</evidence>
<evidence type="ECO:0000256" key="3">
    <source>
        <dbReference type="ARBA" id="ARBA00022722"/>
    </source>
</evidence>
<dbReference type="PANTHER" id="PTHR33317">
    <property type="entry name" value="POLYNUCLEOTIDYL TRANSFERASE, RIBONUCLEASE H-LIKE SUPERFAMILY PROTEIN"/>
    <property type="match status" value="1"/>
</dbReference>
<dbReference type="SUPFAM" id="SSF53098">
    <property type="entry name" value="Ribonuclease H-like"/>
    <property type="match status" value="1"/>
</dbReference>
<evidence type="ECO:0000256" key="4">
    <source>
        <dbReference type="ARBA" id="ARBA00022801"/>
    </source>
</evidence>
<dbReference type="PANTHER" id="PTHR33317:SF4">
    <property type="entry name" value="POLYNUCLEOTIDYL TRANSFERASE, RIBONUCLEASE H-LIKE SUPERFAMILY PROTEIN"/>
    <property type="match status" value="1"/>
</dbReference>
<dbReference type="GO" id="GO:0005829">
    <property type="term" value="C:cytosol"/>
    <property type="evidence" value="ECO:0007669"/>
    <property type="project" value="TreeGrafter"/>
</dbReference>
<evidence type="ECO:0000256" key="1">
    <source>
        <dbReference type="ARBA" id="ARBA00022490"/>
    </source>
</evidence>
<reference evidence="7" key="1">
    <citation type="submission" date="2015-07" db="EMBL/GenBank/DDBJ databases">
        <title>Draft Genome Sequences of Anaerolinea thermolimosa IMO-1, Bellilinea caldifistulae GOMI-1, Leptolinea tardivitalis YMTK-2, Levilinea saccharolytica KIBI-1,Longilinea arvoryzae KOME-1, Previously Described as Members of the Anaerolineaceae (Chloroflexi).</title>
        <authorList>
            <person name="Sekiguchi Y."/>
            <person name="Ohashi A."/>
            <person name="Matsuura N."/>
            <person name="Tourlousse M.D."/>
        </authorList>
    </citation>
    <scope>NUCLEOTIDE SEQUENCE [LARGE SCALE GENOMIC DNA]</scope>
    <source>
        <strain evidence="7">KOME-1</strain>
    </source>
</reference>
<dbReference type="InterPro" id="IPR005227">
    <property type="entry name" value="YqgF"/>
</dbReference>
<keyword evidence="4 5" id="KW-0378">Hydrolase</keyword>
<dbReference type="InterPro" id="IPR012337">
    <property type="entry name" value="RNaseH-like_sf"/>
</dbReference>
<gene>
    <name evidence="7" type="ORF">LARV_02795</name>
</gene>
<dbReference type="Proteomes" id="UP000055060">
    <property type="component" value="Unassembled WGS sequence"/>
</dbReference>
<dbReference type="NCBIfam" id="TIGR00250">
    <property type="entry name" value="RNAse_H_YqgF"/>
    <property type="match status" value="1"/>
</dbReference>
<dbReference type="Pfam" id="PF03652">
    <property type="entry name" value="RuvX"/>
    <property type="match status" value="1"/>
</dbReference>
<dbReference type="GO" id="GO:0016788">
    <property type="term" value="F:hydrolase activity, acting on ester bonds"/>
    <property type="evidence" value="ECO:0007669"/>
    <property type="project" value="UniProtKB-UniRule"/>
</dbReference>
<dbReference type="Gene3D" id="3.30.420.140">
    <property type="entry name" value="YqgF/RNase H-like domain"/>
    <property type="match status" value="1"/>
</dbReference>
<feature type="domain" description="YqgF/RNase H-like" evidence="6">
    <location>
        <begin position="6"/>
        <end position="106"/>
    </location>
</feature>
<keyword evidence="1 5" id="KW-0963">Cytoplasm</keyword>
<dbReference type="CDD" id="cd16964">
    <property type="entry name" value="YqgF"/>
    <property type="match status" value="1"/>
</dbReference>
<comment type="subcellular location">
    <subcellularLocation>
        <location evidence="5">Cytoplasm</location>
    </subcellularLocation>
</comment>
<comment type="function">
    <text evidence="5">Could be a nuclease involved in processing of the 5'-end of pre-16S rRNA.</text>
</comment>
<dbReference type="GO" id="GO:0000967">
    <property type="term" value="P:rRNA 5'-end processing"/>
    <property type="evidence" value="ECO:0007669"/>
    <property type="project" value="UniProtKB-UniRule"/>
</dbReference>
<evidence type="ECO:0000256" key="5">
    <source>
        <dbReference type="HAMAP-Rule" id="MF_00651"/>
    </source>
</evidence>
<name>A0A0S7BBG8_9CHLR</name>
<keyword evidence="3 5" id="KW-0540">Nuclease</keyword>
<dbReference type="AlphaFoldDB" id="A0A0S7BBG8"/>
<dbReference type="OrthoDB" id="9796140at2"/>
<organism evidence="7">
    <name type="scientific">Longilinea arvoryzae</name>
    <dbReference type="NCBI Taxonomy" id="360412"/>
    <lineage>
        <taxon>Bacteria</taxon>
        <taxon>Bacillati</taxon>
        <taxon>Chloroflexota</taxon>
        <taxon>Anaerolineae</taxon>
        <taxon>Anaerolineales</taxon>
        <taxon>Anaerolineaceae</taxon>
        <taxon>Longilinea</taxon>
    </lineage>
</organism>
<dbReference type="SMART" id="SM00732">
    <property type="entry name" value="YqgFc"/>
    <property type="match status" value="1"/>
</dbReference>
<evidence type="ECO:0000256" key="2">
    <source>
        <dbReference type="ARBA" id="ARBA00022517"/>
    </source>
</evidence>
<evidence type="ECO:0000313" key="7">
    <source>
        <dbReference type="EMBL" id="GAP15015.1"/>
    </source>
</evidence>
<dbReference type="EC" id="3.1.-.-" evidence="5"/>
<accession>A0A0S7BBG8</accession>
<comment type="similarity">
    <text evidence="5">Belongs to the YqgF HJR family.</text>
</comment>
<keyword evidence="8" id="KW-1185">Reference proteome</keyword>
<dbReference type="STRING" id="360412.LARV_02795"/>
<dbReference type="InterPro" id="IPR037027">
    <property type="entry name" value="YqgF/RNaseH-like_dom_sf"/>
</dbReference>
<proteinExistence type="inferred from homology"/>
<evidence type="ECO:0000259" key="6">
    <source>
        <dbReference type="SMART" id="SM00732"/>
    </source>
</evidence>
<sequence>MIEEVGRVLAVDPGEKRLGIAVSDPTATIANPVTVLEHVSRVVNAASIAQLAREYGAVLIVIGQALDWDGEATPSSRRAVRLAEALREQTDIPILLWDESGSTREARSARFAMGVNRRKRQGHLDEIAATVILQSYLDARSQSGDSSIEQGR</sequence>
<dbReference type="InterPro" id="IPR006641">
    <property type="entry name" value="YqgF/RNaseH-like_dom"/>
</dbReference>
<dbReference type="GO" id="GO:0004518">
    <property type="term" value="F:nuclease activity"/>
    <property type="evidence" value="ECO:0007669"/>
    <property type="project" value="UniProtKB-KW"/>
</dbReference>
<protein>
    <recommendedName>
        <fullName evidence="5">Putative pre-16S rRNA nuclease</fullName>
        <ecNumber evidence="5">3.1.-.-</ecNumber>
    </recommendedName>
</protein>
<dbReference type="EMBL" id="DF967972">
    <property type="protein sequence ID" value="GAP15015.1"/>
    <property type="molecule type" value="Genomic_DNA"/>
</dbReference>